<accession>A0AAJ5WUS7</accession>
<feature type="transmembrane region" description="Helical" evidence="5">
    <location>
        <begin position="157"/>
        <end position="190"/>
    </location>
</feature>
<evidence type="ECO:0000256" key="3">
    <source>
        <dbReference type="ARBA" id="ARBA00022989"/>
    </source>
</evidence>
<evidence type="ECO:0000259" key="6">
    <source>
        <dbReference type="Pfam" id="PF04893"/>
    </source>
</evidence>
<name>A0AAJ5WUS7_9BACT</name>
<sequence length="195" mass="20996">MNLINRAKNILLTPKTEWVLVSGESATLSSLLTTYVLPLAVIPAVAAFLSTLFWTGRLFGFNYALFSAISTYVSAVIAFVVTSLLVDLLAPNFQSQKEIGGSSQLVAYSATAVWVASILGIVPGLGWLGSLAGFVYTVYLMYLGLTPVKKTPEDQRVVYLLIIFVVYVVLSMLLTWLIMGVVFAGILGVAATSLF</sequence>
<feature type="transmembrane region" description="Helical" evidence="5">
    <location>
        <begin position="61"/>
        <end position="85"/>
    </location>
</feature>
<keyword evidence="3 5" id="KW-1133">Transmembrane helix</keyword>
<reference evidence="7" key="1">
    <citation type="submission" date="2023-03" db="EMBL/GenBank/DDBJ databases">
        <title>Andean soil-derived lignocellulolytic bacterial consortium as a source of novel taxa and putative plastic-active enzymes.</title>
        <authorList>
            <person name="Diaz-Garcia L."/>
            <person name="Chuvochina M."/>
            <person name="Feuerriegel G."/>
            <person name="Bunk B."/>
            <person name="Sproer C."/>
            <person name="Streit W.R."/>
            <person name="Rodriguez L.M."/>
            <person name="Overmann J."/>
            <person name="Jimenez D.J."/>
        </authorList>
    </citation>
    <scope>NUCLEOTIDE SEQUENCE</scope>
    <source>
        <strain evidence="7">MAG 7</strain>
    </source>
</reference>
<evidence type="ECO:0000313" key="7">
    <source>
        <dbReference type="EMBL" id="WEK37165.1"/>
    </source>
</evidence>
<dbReference type="InterPro" id="IPR006977">
    <property type="entry name" value="Yip1_dom"/>
</dbReference>
<dbReference type="GO" id="GO:0016020">
    <property type="term" value="C:membrane"/>
    <property type="evidence" value="ECO:0007669"/>
    <property type="project" value="UniProtKB-SubCell"/>
</dbReference>
<feature type="transmembrane region" description="Helical" evidence="5">
    <location>
        <begin position="128"/>
        <end position="145"/>
    </location>
</feature>
<feature type="domain" description="Yip1" evidence="6">
    <location>
        <begin position="9"/>
        <end position="171"/>
    </location>
</feature>
<organism evidence="7 8">
    <name type="scientific">Candidatus Pseudobacter hemicellulosilyticus</name>
    <dbReference type="NCBI Taxonomy" id="3121375"/>
    <lineage>
        <taxon>Bacteria</taxon>
        <taxon>Pseudomonadati</taxon>
        <taxon>Bacteroidota</taxon>
        <taxon>Chitinophagia</taxon>
        <taxon>Chitinophagales</taxon>
        <taxon>Chitinophagaceae</taxon>
        <taxon>Pseudobacter</taxon>
    </lineage>
</organism>
<dbReference type="Pfam" id="PF04893">
    <property type="entry name" value="Yip1"/>
    <property type="match status" value="1"/>
</dbReference>
<keyword evidence="4 5" id="KW-0472">Membrane</keyword>
<protein>
    <submittedName>
        <fullName evidence="7">Yip1 family protein</fullName>
    </submittedName>
</protein>
<evidence type="ECO:0000313" key="8">
    <source>
        <dbReference type="Proteomes" id="UP001220610"/>
    </source>
</evidence>
<dbReference type="Proteomes" id="UP001220610">
    <property type="component" value="Chromosome"/>
</dbReference>
<evidence type="ECO:0000256" key="2">
    <source>
        <dbReference type="ARBA" id="ARBA00022692"/>
    </source>
</evidence>
<evidence type="ECO:0000256" key="1">
    <source>
        <dbReference type="ARBA" id="ARBA00004141"/>
    </source>
</evidence>
<evidence type="ECO:0000256" key="5">
    <source>
        <dbReference type="SAM" id="Phobius"/>
    </source>
</evidence>
<proteinExistence type="predicted"/>
<gene>
    <name evidence="7" type="ORF">P0Y53_06600</name>
</gene>
<dbReference type="AlphaFoldDB" id="A0AAJ5WUS7"/>
<feature type="transmembrane region" description="Helical" evidence="5">
    <location>
        <begin position="35"/>
        <end position="55"/>
    </location>
</feature>
<feature type="transmembrane region" description="Helical" evidence="5">
    <location>
        <begin position="105"/>
        <end position="122"/>
    </location>
</feature>
<comment type="subcellular location">
    <subcellularLocation>
        <location evidence="1">Membrane</location>
        <topology evidence="1">Multi-pass membrane protein</topology>
    </subcellularLocation>
</comment>
<keyword evidence="2 5" id="KW-0812">Transmembrane</keyword>
<dbReference type="EMBL" id="CP119311">
    <property type="protein sequence ID" value="WEK37165.1"/>
    <property type="molecule type" value="Genomic_DNA"/>
</dbReference>
<evidence type="ECO:0000256" key="4">
    <source>
        <dbReference type="ARBA" id="ARBA00023136"/>
    </source>
</evidence>